<dbReference type="AlphaFoldDB" id="A0A4R5BKX9"/>
<evidence type="ECO:0000256" key="6">
    <source>
        <dbReference type="ARBA" id="ARBA00022840"/>
    </source>
</evidence>
<dbReference type="PIRSF" id="PIRSF001549">
    <property type="entry name" value="His-tRNA_synth"/>
    <property type="match status" value="1"/>
</dbReference>
<dbReference type="Pfam" id="PF13393">
    <property type="entry name" value="tRNA-synt_His"/>
    <property type="match status" value="1"/>
</dbReference>
<evidence type="ECO:0000256" key="8">
    <source>
        <dbReference type="ARBA" id="ARBA00023146"/>
    </source>
</evidence>
<feature type="binding site" evidence="11">
    <location>
        <position position="137"/>
    </location>
    <ligand>
        <name>L-histidine</name>
        <dbReference type="ChEBI" id="CHEBI:57595"/>
    </ligand>
</feature>
<organism evidence="13 14">
    <name type="scientific">Actinomadura darangshiensis</name>
    <dbReference type="NCBI Taxonomy" id="705336"/>
    <lineage>
        <taxon>Bacteria</taxon>
        <taxon>Bacillati</taxon>
        <taxon>Actinomycetota</taxon>
        <taxon>Actinomycetes</taxon>
        <taxon>Streptosporangiales</taxon>
        <taxon>Thermomonosporaceae</taxon>
        <taxon>Actinomadura</taxon>
    </lineage>
</organism>
<evidence type="ECO:0000313" key="13">
    <source>
        <dbReference type="EMBL" id="TDD86369.1"/>
    </source>
</evidence>
<dbReference type="InterPro" id="IPR033656">
    <property type="entry name" value="HisRS_anticodon"/>
</dbReference>
<dbReference type="HAMAP" id="MF_00127">
    <property type="entry name" value="His_tRNA_synth"/>
    <property type="match status" value="1"/>
</dbReference>
<evidence type="ECO:0000256" key="3">
    <source>
        <dbReference type="ARBA" id="ARBA00022490"/>
    </source>
</evidence>
<feature type="binding site" evidence="11">
    <location>
        <begin position="88"/>
        <end position="90"/>
    </location>
    <ligand>
        <name>L-histidine</name>
        <dbReference type="ChEBI" id="CHEBI:57595"/>
    </ligand>
</feature>
<dbReference type="Gene3D" id="3.30.930.10">
    <property type="entry name" value="Bira Bifunctional Protein, Domain 2"/>
    <property type="match status" value="1"/>
</dbReference>
<dbReference type="OrthoDB" id="9800814at2"/>
<evidence type="ECO:0000256" key="10">
    <source>
        <dbReference type="HAMAP-Rule" id="MF_00127"/>
    </source>
</evidence>
<dbReference type="PANTHER" id="PTHR43707:SF1">
    <property type="entry name" value="HISTIDINE--TRNA LIGASE, MITOCHONDRIAL-RELATED"/>
    <property type="match status" value="1"/>
</dbReference>
<evidence type="ECO:0000256" key="4">
    <source>
        <dbReference type="ARBA" id="ARBA00022598"/>
    </source>
</evidence>
<dbReference type="GO" id="GO:0005737">
    <property type="term" value="C:cytoplasm"/>
    <property type="evidence" value="ECO:0007669"/>
    <property type="project" value="UniProtKB-SubCell"/>
</dbReference>
<dbReference type="InterPro" id="IPR015807">
    <property type="entry name" value="His-tRNA-ligase"/>
</dbReference>
<dbReference type="PANTHER" id="PTHR43707">
    <property type="entry name" value="HISTIDYL-TRNA SYNTHETASE"/>
    <property type="match status" value="1"/>
</dbReference>
<dbReference type="GO" id="GO:0006427">
    <property type="term" value="P:histidyl-tRNA aminoacylation"/>
    <property type="evidence" value="ECO:0007669"/>
    <property type="project" value="UniProtKB-UniRule"/>
</dbReference>
<dbReference type="GO" id="GO:0004821">
    <property type="term" value="F:histidine-tRNA ligase activity"/>
    <property type="evidence" value="ECO:0007669"/>
    <property type="project" value="UniProtKB-UniRule"/>
</dbReference>
<dbReference type="Proteomes" id="UP000295578">
    <property type="component" value="Unassembled WGS sequence"/>
</dbReference>
<evidence type="ECO:0000313" key="14">
    <source>
        <dbReference type="Proteomes" id="UP000295578"/>
    </source>
</evidence>
<dbReference type="CDD" id="cd00859">
    <property type="entry name" value="HisRS_anticodon"/>
    <property type="match status" value="1"/>
</dbReference>
<keyword evidence="4 10" id="KW-0436">Ligase</keyword>
<feature type="binding site" evidence="11">
    <location>
        <position position="119"/>
    </location>
    <ligand>
        <name>L-histidine</name>
        <dbReference type="ChEBI" id="CHEBI:57595"/>
    </ligand>
</feature>
<evidence type="ECO:0000256" key="1">
    <source>
        <dbReference type="ARBA" id="ARBA00008226"/>
    </source>
</evidence>
<dbReference type="InterPro" id="IPR045864">
    <property type="entry name" value="aa-tRNA-synth_II/BPL/LPL"/>
</dbReference>
<keyword evidence="14" id="KW-1185">Reference proteome</keyword>
<comment type="subcellular location">
    <subcellularLocation>
        <location evidence="10">Cytoplasm</location>
    </subcellularLocation>
</comment>
<feature type="binding site" evidence="11">
    <location>
        <position position="262"/>
    </location>
    <ligand>
        <name>L-histidine</name>
        <dbReference type="ChEBI" id="CHEBI:57595"/>
    </ligand>
</feature>
<keyword evidence="5 10" id="KW-0547">Nucleotide-binding</keyword>
<evidence type="ECO:0000256" key="7">
    <source>
        <dbReference type="ARBA" id="ARBA00022917"/>
    </source>
</evidence>
<evidence type="ECO:0000256" key="9">
    <source>
        <dbReference type="ARBA" id="ARBA00047639"/>
    </source>
</evidence>
<comment type="catalytic activity">
    <reaction evidence="9 10">
        <text>tRNA(His) + L-histidine + ATP = L-histidyl-tRNA(His) + AMP + diphosphate + H(+)</text>
        <dbReference type="Rhea" id="RHEA:17313"/>
        <dbReference type="Rhea" id="RHEA-COMP:9665"/>
        <dbReference type="Rhea" id="RHEA-COMP:9689"/>
        <dbReference type="ChEBI" id="CHEBI:15378"/>
        <dbReference type="ChEBI" id="CHEBI:30616"/>
        <dbReference type="ChEBI" id="CHEBI:33019"/>
        <dbReference type="ChEBI" id="CHEBI:57595"/>
        <dbReference type="ChEBI" id="CHEBI:78442"/>
        <dbReference type="ChEBI" id="CHEBI:78527"/>
        <dbReference type="ChEBI" id="CHEBI:456215"/>
        <dbReference type="EC" id="6.1.1.21"/>
    </reaction>
</comment>
<dbReference type="CDD" id="cd00773">
    <property type="entry name" value="HisRS-like_core"/>
    <property type="match status" value="1"/>
</dbReference>
<keyword evidence="6 10" id="KW-0067">ATP-binding</keyword>
<evidence type="ECO:0000259" key="12">
    <source>
        <dbReference type="PROSITE" id="PS50862"/>
    </source>
</evidence>
<dbReference type="EC" id="6.1.1.21" evidence="10"/>
<dbReference type="GO" id="GO:0005524">
    <property type="term" value="F:ATP binding"/>
    <property type="evidence" value="ECO:0007669"/>
    <property type="project" value="UniProtKB-UniRule"/>
</dbReference>
<dbReference type="InterPro" id="IPR006195">
    <property type="entry name" value="aa-tRNA-synth_II"/>
</dbReference>
<accession>A0A4R5BKX9</accession>
<feature type="domain" description="Aminoacyl-transfer RNA synthetases class-II family profile" evidence="12">
    <location>
        <begin position="26"/>
        <end position="335"/>
    </location>
</feature>
<feature type="binding site" evidence="11">
    <location>
        <begin position="266"/>
        <end position="267"/>
    </location>
    <ligand>
        <name>L-histidine</name>
        <dbReference type="ChEBI" id="CHEBI:57595"/>
    </ligand>
</feature>
<dbReference type="InterPro" id="IPR004516">
    <property type="entry name" value="HisRS/HisZ"/>
</dbReference>
<reference evidence="13 14" key="1">
    <citation type="submission" date="2019-03" db="EMBL/GenBank/DDBJ databases">
        <title>Draft genome sequences of novel Actinobacteria.</title>
        <authorList>
            <person name="Sahin N."/>
            <person name="Ay H."/>
            <person name="Saygin H."/>
        </authorList>
    </citation>
    <scope>NUCLEOTIDE SEQUENCE [LARGE SCALE GENOMIC DNA]</scope>
    <source>
        <strain evidence="13 14">DSM 45941</strain>
    </source>
</reference>
<keyword evidence="8 10" id="KW-0030">Aminoacyl-tRNA synthetase</keyword>
<evidence type="ECO:0000256" key="11">
    <source>
        <dbReference type="PIRSR" id="PIRSR001549-1"/>
    </source>
</evidence>
<dbReference type="SUPFAM" id="SSF52954">
    <property type="entry name" value="Class II aaRS ABD-related"/>
    <property type="match status" value="1"/>
</dbReference>
<keyword evidence="7 10" id="KW-0648">Protein biosynthesis</keyword>
<name>A0A4R5BKX9_9ACTN</name>
<dbReference type="SUPFAM" id="SSF55681">
    <property type="entry name" value="Class II aaRS and biotin synthetases"/>
    <property type="match status" value="1"/>
</dbReference>
<comment type="similarity">
    <text evidence="1 10">Belongs to the class-II aminoacyl-tRNA synthetase family.</text>
</comment>
<comment type="caution">
    <text evidence="13">The sequence shown here is derived from an EMBL/GenBank/DDBJ whole genome shotgun (WGS) entry which is preliminary data.</text>
</comment>
<dbReference type="NCBIfam" id="TIGR00442">
    <property type="entry name" value="hisS"/>
    <property type="match status" value="1"/>
</dbReference>
<keyword evidence="3 10" id="KW-0963">Cytoplasm</keyword>
<dbReference type="EMBL" id="SMKY01000030">
    <property type="protein sequence ID" value="TDD86369.1"/>
    <property type="molecule type" value="Genomic_DNA"/>
</dbReference>
<dbReference type="Gene3D" id="3.40.50.800">
    <property type="entry name" value="Anticodon-binding domain"/>
    <property type="match status" value="1"/>
</dbReference>
<dbReference type="PROSITE" id="PS50862">
    <property type="entry name" value="AA_TRNA_LIGASE_II"/>
    <property type="match status" value="1"/>
</dbReference>
<dbReference type="InterPro" id="IPR004154">
    <property type="entry name" value="Anticodon-bd"/>
</dbReference>
<proteinExistence type="inferred from homology"/>
<comment type="subunit">
    <text evidence="2 10">Homodimer.</text>
</comment>
<evidence type="ECO:0000256" key="2">
    <source>
        <dbReference type="ARBA" id="ARBA00011738"/>
    </source>
</evidence>
<feature type="binding site" evidence="11">
    <location>
        <position position="133"/>
    </location>
    <ligand>
        <name>L-histidine</name>
        <dbReference type="ChEBI" id="CHEBI:57595"/>
    </ligand>
</feature>
<dbReference type="InterPro" id="IPR036621">
    <property type="entry name" value="Anticodon-bd_dom_sf"/>
</dbReference>
<protein>
    <recommendedName>
        <fullName evidence="10">Histidine--tRNA ligase</fullName>
        <ecNumber evidence="10">6.1.1.21</ecNumber>
    </recommendedName>
    <alternativeName>
        <fullName evidence="10">Histidyl-tRNA synthetase</fullName>
        <shortName evidence="10">HisRS</shortName>
    </alternativeName>
</protein>
<evidence type="ECO:0000256" key="5">
    <source>
        <dbReference type="ARBA" id="ARBA00022741"/>
    </source>
</evidence>
<dbReference type="InterPro" id="IPR041715">
    <property type="entry name" value="HisRS-like_core"/>
</dbReference>
<sequence>MTRETMSSSFRAPKGVSEYVPPRADLFYAIREAFAEQARLAGYGYLELAVFEDTNLFRRGVGESTDVVSKEMYTFEDRGGRSLTLRPEFTASVLRSVLENNLHKGALPVKVWTTGAAFRAERPQQGRYRQFYQLDLEAIGSEDPQVDAETIAIASHWYRSLGLTRVRLLLNSLGCKECRPAYRALLQDFLRALDLDDDTRARVEINPLRVLDDKRPRVREQLAGAPLMADHLCPACKAHHDRVRELLADLGIAWEDTPTLVRGLDYYTRTTYEFDHPLLGAQSGIGGGGRYDGLSEDIGGPPLPGIGFGLGLDRTILALEAESQEAEGAAFTVRPRCEAFGVALGDTAERRMFAIVDGLRRAGIAADMAFGGKRLKGAMKDADRSGARYAVILGERDIADGVAQVKDLAEGGQTAVPLTDLTTTLKERLSK</sequence>
<dbReference type="Pfam" id="PF03129">
    <property type="entry name" value="HGTP_anticodon"/>
    <property type="match status" value="1"/>
</dbReference>
<gene>
    <name evidence="10" type="primary">hisS</name>
    <name evidence="13" type="ORF">E1293_09790</name>
</gene>